<name>A0A367YGX0_9ASCO</name>
<feature type="compositionally biased region" description="Basic and acidic residues" evidence="2">
    <location>
        <begin position="313"/>
        <end position="381"/>
    </location>
</feature>
<evidence type="ECO:0000313" key="4">
    <source>
        <dbReference type="EMBL" id="RCK65124.1"/>
    </source>
</evidence>
<dbReference type="OrthoDB" id="25002at2759"/>
<keyword evidence="1" id="KW-0195">Cyclin</keyword>
<protein>
    <submittedName>
        <fullName evidence="4">Cyclin pch1</fullName>
    </submittedName>
</protein>
<dbReference type="SUPFAM" id="SSF47954">
    <property type="entry name" value="Cyclin-like"/>
    <property type="match status" value="1"/>
</dbReference>
<sequence>MTLAPASIQNSDSTDTRDYSLMLPQLRQLTNTWIFTEEAVLEDSPSRQQKVSLAMELRLKESLVDFLIRLGTKLKLDSRSLLAATTYLHRFFMRIPISQSKYYVACAALLISCKLNDSYRQPDSIAKIACNLKAPAGSKAIDADSDIYWKWKDQLLFREELMLRKLNFDLDLVLPYSIREWIFKTYHNPDSFNEKKINVLKMTTSLIEALSVLPLILCYEMNVIFGVCMIITIVEGKRTEGNEDLILPNGLLRDYLDTDYETCMKCFKFIKKILKAGQDDPKCRSNPTLFHRLSKVLSEEFGKIGKTANEEAAPEKNGDDEKKEEDKTSNGETAEKKEEPFKKDEPEFNEKDKEQVALENGQRKDDSKSDESIGDKRKLEDSTEGGPDTKATKTE</sequence>
<dbReference type="AlphaFoldDB" id="A0A367YGX0"/>
<dbReference type="STRING" id="5486.A0A367YGX0"/>
<evidence type="ECO:0000259" key="3">
    <source>
        <dbReference type="SMART" id="SM00385"/>
    </source>
</evidence>
<organism evidence="4 5">
    <name type="scientific">Candida viswanathii</name>
    <dbReference type="NCBI Taxonomy" id="5486"/>
    <lineage>
        <taxon>Eukaryota</taxon>
        <taxon>Fungi</taxon>
        <taxon>Dikarya</taxon>
        <taxon>Ascomycota</taxon>
        <taxon>Saccharomycotina</taxon>
        <taxon>Pichiomycetes</taxon>
        <taxon>Debaryomycetaceae</taxon>
        <taxon>Candida/Lodderomyces clade</taxon>
        <taxon>Candida</taxon>
    </lineage>
</organism>
<dbReference type="SMART" id="SM00385">
    <property type="entry name" value="CYCLIN"/>
    <property type="match status" value="1"/>
</dbReference>
<dbReference type="PANTHER" id="PTHR10026">
    <property type="entry name" value="CYCLIN"/>
    <property type="match status" value="1"/>
</dbReference>
<evidence type="ECO:0000256" key="2">
    <source>
        <dbReference type="SAM" id="MobiDB-lite"/>
    </source>
</evidence>
<proteinExistence type="inferred from homology"/>
<evidence type="ECO:0000313" key="5">
    <source>
        <dbReference type="Proteomes" id="UP000253472"/>
    </source>
</evidence>
<reference evidence="4 5" key="1">
    <citation type="submission" date="2018-06" db="EMBL/GenBank/DDBJ databases">
        <title>Whole genome sequencing of Candida tropicalis (genome annotated by CSBL at Korea University).</title>
        <authorList>
            <person name="Ahn J."/>
        </authorList>
    </citation>
    <scope>NUCLEOTIDE SEQUENCE [LARGE SCALE GENOMIC DNA]</scope>
    <source>
        <strain evidence="4 5">ATCC 20962</strain>
    </source>
</reference>
<evidence type="ECO:0000256" key="1">
    <source>
        <dbReference type="RuleBase" id="RU000383"/>
    </source>
</evidence>
<comment type="similarity">
    <text evidence="1">Belongs to the cyclin family.</text>
</comment>
<feature type="region of interest" description="Disordered" evidence="2">
    <location>
        <begin position="304"/>
        <end position="395"/>
    </location>
</feature>
<dbReference type="InterPro" id="IPR013763">
    <property type="entry name" value="Cyclin-like_dom"/>
</dbReference>
<accession>A0A367YGX0</accession>
<dbReference type="GO" id="GO:0016538">
    <property type="term" value="F:cyclin-dependent protein serine/threonine kinase regulator activity"/>
    <property type="evidence" value="ECO:0007669"/>
    <property type="project" value="InterPro"/>
</dbReference>
<dbReference type="Gene3D" id="1.10.472.10">
    <property type="entry name" value="Cyclin-like"/>
    <property type="match status" value="1"/>
</dbReference>
<dbReference type="InterPro" id="IPR043198">
    <property type="entry name" value="Cyclin/Ssn8"/>
</dbReference>
<dbReference type="Proteomes" id="UP000253472">
    <property type="component" value="Unassembled WGS sequence"/>
</dbReference>
<keyword evidence="5" id="KW-1185">Reference proteome</keyword>
<feature type="domain" description="Cyclin-like" evidence="3">
    <location>
        <begin position="65"/>
        <end position="164"/>
    </location>
</feature>
<dbReference type="InterPro" id="IPR006671">
    <property type="entry name" value="Cyclin_N"/>
</dbReference>
<dbReference type="EMBL" id="QLNQ01000021">
    <property type="protein sequence ID" value="RCK65124.1"/>
    <property type="molecule type" value="Genomic_DNA"/>
</dbReference>
<dbReference type="GO" id="GO:0006357">
    <property type="term" value="P:regulation of transcription by RNA polymerase II"/>
    <property type="evidence" value="ECO:0007669"/>
    <property type="project" value="InterPro"/>
</dbReference>
<dbReference type="InterPro" id="IPR036915">
    <property type="entry name" value="Cyclin-like_sf"/>
</dbReference>
<comment type="caution">
    <text evidence="4">The sequence shown here is derived from an EMBL/GenBank/DDBJ whole genome shotgun (WGS) entry which is preliminary data.</text>
</comment>
<gene>
    <name evidence="4" type="primary">pch1</name>
    <name evidence="4" type="ORF">Cantr_00640</name>
</gene>
<dbReference type="Pfam" id="PF00134">
    <property type="entry name" value="Cyclin_N"/>
    <property type="match status" value="1"/>
</dbReference>